<dbReference type="STRING" id="1470200.PL75_00860"/>
<dbReference type="PATRIC" id="fig|1470200.3.peg.203"/>
<evidence type="ECO:0000259" key="3">
    <source>
        <dbReference type="PROSITE" id="PS51462"/>
    </source>
</evidence>
<dbReference type="InterPro" id="IPR000086">
    <property type="entry name" value="NUDIX_hydrolase_dom"/>
</dbReference>
<dbReference type="EMBL" id="JTDO01000001">
    <property type="protein sequence ID" value="KLT73918.1"/>
    <property type="molecule type" value="Genomic_DNA"/>
</dbReference>
<comment type="cofactor">
    <cofactor evidence="1">
        <name>Mg(2+)</name>
        <dbReference type="ChEBI" id="CHEBI:18420"/>
    </cofactor>
</comment>
<dbReference type="AlphaFoldDB" id="A0A0J1C6F4"/>
<dbReference type="InterPro" id="IPR020084">
    <property type="entry name" value="NUDIX_hydrolase_CS"/>
</dbReference>
<name>A0A0J1C6F4_9NEIS</name>
<dbReference type="PROSITE" id="PS51462">
    <property type="entry name" value="NUDIX"/>
    <property type="match status" value="1"/>
</dbReference>
<dbReference type="RefSeq" id="WP_047760012.1">
    <property type="nucleotide sequence ID" value="NZ_CP091510.1"/>
</dbReference>
<comment type="caution">
    <text evidence="4">The sequence shown here is derived from an EMBL/GenBank/DDBJ whole genome shotgun (WGS) entry which is preliminary data.</text>
</comment>
<dbReference type="SUPFAM" id="SSF55811">
    <property type="entry name" value="Nudix"/>
    <property type="match status" value="1"/>
</dbReference>
<gene>
    <name evidence="4" type="ORF">PL75_00860</name>
</gene>
<dbReference type="GO" id="GO:0016787">
    <property type="term" value="F:hydrolase activity"/>
    <property type="evidence" value="ECO:0007669"/>
    <property type="project" value="UniProtKB-KW"/>
</dbReference>
<evidence type="ECO:0000256" key="1">
    <source>
        <dbReference type="ARBA" id="ARBA00001946"/>
    </source>
</evidence>
<keyword evidence="2" id="KW-0378">Hydrolase</keyword>
<dbReference type="OrthoDB" id="5621792at2"/>
<sequence length="294" mass="33517">MQPAEKPVFPPLSDSEHELLWQHIEKQFDCNLNGWHTLFLNDLPLGMMENHWHNLLLQDWQGRIRTEGLQTFLNTDSWLAMADALEHMAFQWHKTGILNGWRNEKFDALDATGNALFSLERSVFRPLGLQSAAVHINGLVKYNGQWCFWIGKRSPYKAVDPNKLDNLVGGGISSGESVKNAMQREGAEEAGLPACFLKPLECQSKRLSLRPVSRGLHREVLYIFDIVLPEDFHPENQDGEVAKFNIFSISELTRAMYEGRLMNDALLATMDAYNRYGLINSSHPLGLWLKRTAL</sequence>
<reference evidence="4 5" key="1">
    <citation type="submission" date="2014-11" db="EMBL/GenBank/DDBJ databases">
        <title>Genome of a novel goose pathogen.</title>
        <authorList>
            <person name="Hansen C.M."/>
            <person name="Hueffer K."/>
            <person name="Choi S.C."/>
        </authorList>
    </citation>
    <scope>NUCLEOTIDE SEQUENCE [LARGE SCALE GENOMIC DNA]</scope>
    <source>
        <strain evidence="4 5">KH1503</strain>
    </source>
</reference>
<evidence type="ECO:0000256" key="2">
    <source>
        <dbReference type="ARBA" id="ARBA00022801"/>
    </source>
</evidence>
<evidence type="ECO:0000313" key="4">
    <source>
        <dbReference type="EMBL" id="KLT73918.1"/>
    </source>
</evidence>
<dbReference type="PROSITE" id="PS00893">
    <property type="entry name" value="NUDIX_BOX"/>
    <property type="match status" value="1"/>
</dbReference>
<dbReference type="Gene3D" id="3.90.79.10">
    <property type="entry name" value="Nucleoside Triphosphate Pyrophosphohydrolase"/>
    <property type="match status" value="1"/>
</dbReference>
<dbReference type="Proteomes" id="UP000036027">
    <property type="component" value="Unassembled WGS sequence"/>
</dbReference>
<keyword evidence="5" id="KW-1185">Reference proteome</keyword>
<dbReference type="CDD" id="cd03676">
    <property type="entry name" value="NUDIX_Tnr3_like"/>
    <property type="match status" value="1"/>
</dbReference>
<dbReference type="Pfam" id="PF00293">
    <property type="entry name" value="NUDIX"/>
    <property type="match status" value="1"/>
</dbReference>
<protein>
    <recommendedName>
        <fullName evidence="3">Nudix hydrolase domain-containing protein</fullName>
    </recommendedName>
</protein>
<accession>A0A0J1C6F4</accession>
<proteinExistence type="predicted"/>
<evidence type="ECO:0000313" key="5">
    <source>
        <dbReference type="Proteomes" id="UP000036027"/>
    </source>
</evidence>
<feature type="domain" description="Nudix hydrolase" evidence="3">
    <location>
        <begin position="126"/>
        <end position="270"/>
    </location>
</feature>
<dbReference type="InterPro" id="IPR015797">
    <property type="entry name" value="NUDIX_hydrolase-like_dom_sf"/>
</dbReference>
<organism evidence="4 5">
    <name type="scientific">Neisseria arctica</name>
    <dbReference type="NCBI Taxonomy" id="1470200"/>
    <lineage>
        <taxon>Bacteria</taxon>
        <taxon>Pseudomonadati</taxon>
        <taxon>Pseudomonadota</taxon>
        <taxon>Betaproteobacteria</taxon>
        <taxon>Neisseriales</taxon>
        <taxon>Neisseriaceae</taxon>
        <taxon>Neisseria</taxon>
    </lineage>
</organism>